<comment type="caution">
    <text evidence="1">The sequence shown here is derived from an EMBL/GenBank/DDBJ whole genome shotgun (WGS) entry which is preliminary data.</text>
</comment>
<reference evidence="1 2" key="1">
    <citation type="journal article" date="2022" name="Nat. Plants">
        <title>Genomes of leafy and leafless Platanthera orchids illuminate the evolution of mycoheterotrophy.</title>
        <authorList>
            <person name="Li M.H."/>
            <person name="Liu K.W."/>
            <person name="Li Z."/>
            <person name="Lu H.C."/>
            <person name="Ye Q.L."/>
            <person name="Zhang D."/>
            <person name="Wang J.Y."/>
            <person name="Li Y.F."/>
            <person name="Zhong Z.M."/>
            <person name="Liu X."/>
            <person name="Yu X."/>
            <person name="Liu D.K."/>
            <person name="Tu X.D."/>
            <person name="Liu B."/>
            <person name="Hao Y."/>
            <person name="Liao X.Y."/>
            <person name="Jiang Y.T."/>
            <person name="Sun W.H."/>
            <person name="Chen J."/>
            <person name="Chen Y.Q."/>
            <person name="Ai Y."/>
            <person name="Zhai J.W."/>
            <person name="Wu S.S."/>
            <person name="Zhou Z."/>
            <person name="Hsiao Y.Y."/>
            <person name="Wu W.L."/>
            <person name="Chen Y.Y."/>
            <person name="Lin Y.F."/>
            <person name="Hsu J.L."/>
            <person name="Li C.Y."/>
            <person name="Wang Z.W."/>
            <person name="Zhao X."/>
            <person name="Zhong W.Y."/>
            <person name="Ma X.K."/>
            <person name="Ma L."/>
            <person name="Huang J."/>
            <person name="Chen G.Z."/>
            <person name="Huang M.Z."/>
            <person name="Huang L."/>
            <person name="Peng D.H."/>
            <person name="Luo Y.B."/>
            <person name="Zou S.Q."/>
            <person name="Chen S.P."/>
            <person name="Lan S."/>
            <person name="Tsai W.C."/>
            <person name="Van de Peer Y."/>
            <person name="Liu Z.J."/>
        </authorList>
    </citation>
    <scope>NUCLEOTIDE SEQUENCE [LARGE SCALE GENOMIC DNA]</scope>
    <source>
        <strain evidence="1">Lor287</strain>
    </source>
</reference>
<proteinExistence type="predicted"/>
<organism evidence="1 2">
    <name type="scientific">Platanthera zijinensis</name>
    <dbReference type="NCBI Taxonomy" id="2320716"/>
    <lineage>
        <taxon>Eukaryota</taxon>
        <taxon>Viridiplantae</taxon>
        <taxon>Streptophyta</taxon>
        <taxon>Embryophyta</taxon>
        <taxon>Tracheophyta</taxon>
        <taxon>Spermatophyta</taxon>
        <taxon>Magnoliopsida</taxon>
        <taxon>Liliopsida</taxon>
        <taxon>Asparagales</taxon>
        <taxon>Orchidaceae</taxon>
        <taxon>Orchidoideae</taxon>
        <taxon>Orchideae</taxon>
        <taxon>Orchidinae</taxon>
        <taxon>Platanthera</taxon>
    </lineage>
</organism>
<dbReference type="Proteomes" id="UP001418222">
    <property type="component" value="Unassembled WGS sequence"/>
</dbReference>
<dbReference type="AlphaFoldDB" id="A0AAP0BQ21"/>
<dbReference type="PROSITE" id="PS51257">
    <property type="entry name" value="PROKAR_LIPOPROTEIN"/>
    <property type="match status" value="1"/>
</dbReference>
<dbReference type="EMBL" id="JBBWWQ010000005">
    <property type="protein sequence ID" value="KAK8947092.1"/>
    <property type="molecule type" value="Genomic_DNA"/>
</dbReference>
<name>A0AAP0BQ21_9ASPA</name>
<evidence type="ECO:0000313" key="1">
    <source>
        <dbReference type="EMBL" id="KAK8947092.1"/>
    </source>
</evidence>
<sequence>MRQDPLWPMLCKITAGSRLFTIALVPSSGTSCSASSCRRCSPSRPCVCSAMRDSWPRMVSGS</sequence>
<protein>
    <submittedName>
        <fullName evidence="1">Uncharacterized protein</fullName>
    </submittedName>
</protein>
<accession>A0AAP0BQ21</accession>
<evidence type="ECO:0000313" key="2">
    <source>
        <dbReference type="Proteomes" id="UP001418222"/>
    </source>
</evidence>
<gene>
    <name evidence="1" type="ORF">KSP39_PZI006470</name>
</gene>
<keyword evidence="2" id="KW-1185">Reference proteome</keyword>